<gene>
    <name evidence="2" type="ORF">CKA38_10880</name>
</gene>
<evidence type="ECO:0000256" key="1">
    <source>
        <dbReference type="SAM" id="MobiDB-lite"/>
    </source>
</evidence>
<dbReference type="Gene3D" id="1.50.10.20">
    <property type="match status" value="1"/>
</dbReference>
<evidence type="ECO:0000313" key="3">
    <source>
        <dbReference type="Proteomes" id="UP000244896"/>
    </source>
</evidence>
<dbReference type="Proteomes" id="UP000244896">
    <property type="component" value="Chromosome"/>
</dbReference>
<dbReference type="EMBL" id="CP023004">
    <property type="protein sequence ID" value="AWI09688.1"/>
    <property type="molecule type" value="Genomic_DNA"/>
</dbReference>
<sequence>MFVLSGTIVDAVAADNALKLTPTKNADGSLGLSVSMPGAASAKQAAPLRVSLWEKQDDADSKRQSAAAQDSADMRCPNPAQWRFEKSPDPLTKGGLKRNDGTLRLDGDFAKGKRYVAAACPVALAGAVEMRLQVKTNQNRLLVRIVDATGQNHQHSFDVIPDGTQELIIPLVAAKEKNFWDGAKDGVLHTPLKQVKLLVARDTLDSDKDLGFCEFSDVRLLGPEAVKAQPVNPATAPVTLQGGYASLRGAGGEWLGTGVLKTPKGAALEFTDRWTVGKNTLRLRREVRVKGNAPGGFTSVASLQLVDAQPWPKMEWFAPGMIYGNFDHMRDNSFGSGNYYKPGDYTVWIREDRMPAPLLAARMPAGGSFAVLNSAPDSATTAAEGQGFSREPMTDARFRFGAIVAEERPEGTTLGYAVPGSEGTLSYGRKTGAGPEVEQKWRHRYNPLSDNFVQRYEVSFWFGKTKDTNDLVARSWRWAWDELEPRVNPQDIETMRASMVDVLNQNYIEIDDRAGVQFLALAVPGGKPHPNPKVILGFTGYALGSAEMMLVEANRNPDSERGRLLRRNAEKAIESFLRMPINPPLTEGFLLKSGGAALSTWPSGRKVTEAQSIYLRSFCDDMKSLMRAYEREQKAGRTRAEWLAWVRKFGDWLLTQEQPGGGFPRSWHALSGKLYSASTTGTFNVVPFYAQLYRVTGHKPYLDAALRSGEFAWNTGHGRARFTGGTIDNPDVIDKEAATIALEGYLVLHHITRDQKWLDRARIAADIAETWMYIWNVPMPEDADNEKLHWKRGVPTTGIQLIATGHSLNDAYMCWDVESYARLARETGDSHYMDVARILLHNTKAMVGTPEDHRGTLGPGWQQEHYCFTLTRGIGRHREWLPWVTVSHLRGINDLIDYDPELYRQLAGE</sequence>
<dbReference type="InterPro" id="IPR008928">
    <property type="entry name" value="6-hairpin_glycosidase_sf"/>
</dbReference>
<feature type="region of interest" description="Disordered" evidence="1">
    <location>
        <begin position="55"/>
        <end position="98"/>
    </location>
</feature>
<dbReference type="AlphaFoldDB" id="A0A2U8E442"/>
<accession>A0A2U8E442</accession>
<dbReference type="KEGG" id="elut:CKA38_10880"/>
<dbReference type="SUPFAM" id="SSF48208">
    <property type="entry name" value="Six-hairpin glycosidases"/>
    <property type="match status" value="1"/>
</dbReference>
<name>A0A2U8E442_9BACT</name>
<organism evidence="2 3">
    <name type="scientific">Ereboglobus luteus</name>
    <dbReference type="NCBI Taxonomy" id="1796921"/>
    <lineage>
        <taxon>Bacteria</taxon>
        <taxon>Pseudomonadati</taxon>
        <taxon>Verrucomicrobiota</taxon>
        <taxon>Opitutia</taxon>
        <taxon>Opitutales</taxon>
        <taxon>Opitutaceae</taxon>
        <taxon>Ereboglobus</taxon>
    </lineage>
</organism>
<evidence type="ECO:0000313" key="2">
    <source>
        <dbReference type="EMBL" id="AWI09688.1"/>
    </source>
</evidence>
<protein>
    <submittedName>
        <fullName evidence="2">Uncharacterized protein</fullName>
    </submittedName>
</protein>
<proteinExistence type="predicted"/>
<dbReference type="GO" id="GO:0005975">
    <property type="term" value="P:carbohydrate metabolic process"/>
    <property type="evidence" value="ECO:0007669"/>
    <property type="project" value="InterPro"/>
</dbReference>
<reference evidence="2 3" key="1">
    <citation type="journal article" date="2018" name="Syst. Appl. Microbiol.">
        <title>Ereboglobus luteus gen. nov. sp. nov. from cockroach guts, and new insights into the oxygen relationship of the genera Opitutus and Didymococcus (Verrucomicrobia: Opitutaceae).</title>
        <authorList>
            <person name="Tegtmeier D."/>
            <person name="Belitz A."/>
            <person name="Radek R."/>
            <person name="Heimerl T."/>
            <person name="Brune A."/>
        </authorList>
    </citation>
    <scope>NUCLEOTIDE SEQUENCE [LARGE SCALE GENOMIC DNA]</scope>
    <source>
        <strain evidence="2 3">Ho45</strain>
    </source>
</reference>
<keyword evidence="3" id="KW-1185">Reference proteome</keyword>